<evidence type="ECO:0000256" key="1">
    <source>
        <dbReference type="SAM" id="MobiDB-lite"/>
    </source>
</evidence>
<organism evidence="2 3">
    <name type="scientific">Plakobranchus ocellatus</name>
    <dbReference type="NCBI Taxonomy" id="259542"/>
    <lineage>
        <taxon>Eukaryota</taxon>
        <taxon>Metazoa</taxon>
        <taxon>Spiralia</taxon>
        <taxon>Lophotrochozoa</taxon>
        <taxon>Mollusca</taxon>
        <taxon>Gastropoda</taxon>
        <taxon>Heterobranchia</taxon>
        <taxon>Euthyneura</taxon>
        <taxon>Panpulmonata</taxon>
        <taxon>Sacoglossa</taxon>
        <taxon>Placobranchoidea</taxon>
        <taxon>Plakobranchidae</taxon>
        <taxon>Plakobranchus</taxon>
    </lineage>
</organism>
<dbReference type="Proteomes" id="UP000735302">
    <property type="component" value="Unassembled WGS sequence"/>
</dbReference>
<protein>
    <submittedName>
        <fullName evidence="2">Uncharacterized protein</fullName>
    </submittedName>
</protein>
<dbReference type="AlphaFoldDB" id="A0AAV4AG90"/>
<sequence>MDEGKYAKQYMYHSWLQSIRSPPNSSAADSALPISTAAPQSTFSKSPADVVGYPKAPERKQRTRGRKRGRSVIATPTPEICRLQLDLLEKEKRSKCTRKSKKQLFGDQQNSDSDLDLRIDDILDSDSESVGNSQPEEDMLELGVSDNPRIKDFVLCEYAMKTKIV</sequence>
<dbReference type="EMBL" id="BLXT01003755">
    <property type="protein sequence ID" value="GFO05922.1"/>
    <property type="molecule type" value="Genomic_DNA"/>
</dbReference>
<proteinExistence type="predicted"/>
<accession>A0AAV4AG90</accession>
<feature type="compositionally biased region" description="Basic residues" evidence="1">
    <location>
        <begin position="61"/>
        <end position="70"/>
    </location>
</feature>
<comment type="caution">
    <text evidence="2">The sequence shown here is derived from an EMBL/GenBank/DDBJ whole genome shotgun (WGS) entry which is preliminary data.</text>
</comment>
<reference evidence="2 3" key="1">
    <citation type="journal article" date="2021" name="Elife">
        <title>Chloroplast acquisition without the gene transfer in kleptoplastic sea slugs, Plakobranchus ocellatus.</title>
        <authorList>
            <person name="Maeda T."/>
            <person name="Takahashi S."/>
            <person name="Yoshida T."/>
            <person name="Shimamura S."/>
            <person name="Takaki Y."/>
            <person name="Nagai Y."/>
            <person name="Toyoda A."/>
            <person name="Suzuki Y."/>
            <person name="Arimoto A."/>
            <person name="Ishii H."/>
            <person name="Satoh N."/>
            <person name="Nishiyama T."/>
            <person name="Hasebe M."/>
            <person name="Maruyama T."/>
            <person name="Minagawa J."/>
            <person name="Obokata J."/>
            <person name="Shigenobu S."/>
        </authorList>
    </citation>
    <scope>NUCLEOTIDE SEQUENCE [LARGE SCALE GENOMIC DNA]</scope>
</reference>
<evidence type="ECO:0000313" key="3">
    <source>
        <dbReference type="Proteomes" id="UP000735302"/>
    </source>
</evidence>
<keyword evidence="3" id="KW-1185">Reference proteome</keyword>
<name>A0AAV4AG90_9GAST</name>
<feature type="region of interest" description="Disordered" evidence="1">
    <location>
        <begin position="20"/>
        <end position="75"/>
    </location>
</feature>
<gene>
    <name evidence="2" type="ORF">PoB_003242700</name>
</gene>
<evidence type="ECO:0000313" key="2">
    <source>
        <dbReference type="EMBL" id="GFO05922.1"/>
    </source>
</evidence>